<gene>
    <name evidence="1" type="ORF">C2E15_11160</name>
</gene>
<keyword evidence="2" id="KW-1185">Reference proteome</keyword>
<proteinExistence type="predicted"/>
<dbReference type="EMBL" id="CP026377">
    <property type="protein sequence ID" value="AUX93581.1"/>
    <property type="molecule type" value="Genomic_DNA"/>
</dbReference>
<name>A0A1X1E098_9GAMM</name>
<dbReference type="AlphaFoldDB" id="A0A1X1E098"/>
<dbReference type="InterPro" id="IPR057902">
    <property type="entry name" value="N_peptide"/>
</dbReference>
<dbReference type="Proteomes" id="UP000238365">
    <property type="component" value="Chromosome"/>
</dbReference>
<accession>A0A1X1E098</accession>
<dbReference type="KEGG" id="pgz:C2E15_11160"/>
<sequence>MTTISYGTSVAVNAKARRHARRRAAAMQREYLESIIDAAFGVSPAAAAPPRRVDKAVNLPSLREKPYKGAVCLPGVALYAGAIARGEKK</sequence>
<protein>
    <submittedName>
        <fullName evidence="1">Regulator</fullName>
    </submittedName>
</protein>
<reference evidence="1 2" key="1">
    <citation type="submission" date="2018-01" db="EMBL/GenBank/DDBJ databases">
        <title>Complete and assembled Genome of Pantoea gaviniae DSM22758T.</title>
        <authorList>
            <person name="Stevens M.J.A."/>
            <person name="Zurfluh K."/>
            <person name="Stephan R."/>
        </authorList>
    </citation>
    <scope>NUCLEOTIDE SEQUENCE [LARGE SCALE GENOMIC DNA]</scope>
    <source>
        <strain evidence="1 2">DSM 22758</strain>
    </source>
</reference>
<dbReference type="Pfam" id="PF25694">
    <property type="entry name" value="N_peptide"/>
    <property type="match status" value="1"/>
</dbReference>
<evidence type="ECO:0000313" key="1">
    <source>
        <dbReference type="EMBL" id="AUX93581.1"/>
    </source>
</evidence>
<organism evidence="1 2">
    <name type="scientific">Mixta gaviniae</name>
    <dbReference type="NCBI Taxonomy" id="665914"/>
    <lineage>
        <taxon>Bacteria</taxon>
        <taxon>Pseudomonadati</taxon>
        <taxon>Pseudomonadota</taxon>
        <taxon>Gammaproteobacteria</taxon>
        <taxon>Enterobacterales</taxon>
        <taxon>Erwiniaceae</taxon>
        <taxon>Mixta</taxon>
    </lineage>
</organism>
<evidence type="ECO:0000313" key="2">
    <source>
        <dbReference type="Proteomes" id="UP000238365"/>
    </source>
</evidence>
<dbReference type="OrthoDB" id="6555952at2"/>